<dbReference type="Proteomes" id="UP000623678">
    <property type="component" value="Unassembled WGS sequence"/>
</dbReference>
<sequence length="48" mass="5284">MRLLKRNWKGILVLFVGIVFLAIGVMRGEAFTVFTKAANICLECIGIG</sequence>
<dbReference type="RefSeq" id="WP_262394678.1">
    <property type="nucleotide sequence ID" value="NZ_JACRTD010000003.1"/>
</dbReference>
<comment type="caution">
    <text evidence="1">The sequence shown here is derived from an EMBL/GenBank/DDBJ whole genome shotgun (WGS) entry which is preliminary data.</text>
</comment>
<reference evidence="1" key="1">
    <citation type="submission" date="2020-08" db="EMBL/GenBank/DDBJ databases">
        <title>Genome public.</title>
        <authorList>
            <person name="Liu C."/>
            <person name="Sun Q."/>
        </authorList>
    </citation>
    <scope>NUCLEOTIDE SEQUENCE</scope>
    <source>
        <strain evidence="1">NSJ-64</strain>
    </source>
</reference>
<protein>
    <submittedName>
        <fullName evidence="1">Thioredoxin</fullName>
    </submittedName>
</protein>
<gene>
    <name evidence="1" type="ORF">H8705_04765</name>
</gene>
<accession>A0A926ER80</accession>
<keyword evidence="2" id="KW-1185">Reference proteome</keyword>
<evidence type="ECO:0000313" key="2">
    <source>
        <dbReference type="Proteomes" id="UP000623678"/>
    </source>
</evidence>
<organism evidence="1 2">
    <name type="scientific">Youxingia wuxianensis</name>
    <dbReference type="NCBI Taxonomy" id="2763678"/>
    <lineage>
        <taxon>Bacteria</taxon>
        <taxon>Bacillati</taxon>
        <taxon>Bacillota</taxon>
        <taxon>Clostridia</taxon>
        <taxon>Eubacteriales</taxon>
        <taxon>Oscillospiraceae</taxon>
        <taxon>Youxingia</taxon>
    </lineage>
</organism>
<dbReference type="NCBIfam" id="NF040920">
    <property type="entry name" value="CD1871A_fam"/>
    <property type="match status" value="1"/>
</dbReference>
<dbReference type="InterPro" id="IPR047708">
    <property type="entry name" value="CD1871A-like"/>
</dbReference>
<proteinExistence type="predicted"/>
<dbReference type="EMBL" id="JACRTD010000003">
    <property type="protein sequence ID" value="MBC8584889.1"/>
    <property type="molecule type" value="Genomic_DNA"/>
</dbReference>
<name>A0A926ER80_9FIRM</name>
<dbReference type="AlphaFoldDB" id="A0A926ER80"/>
<evidence type="ECO:0000313" key="1">
    <source>
        <dbReference type="EMBL" id="MBC8584889.1"/>
    </source>
</evidence>